<name>A0A9W9JYP6_9EURO</name>
<dbReference type="PANTHER" id="PTHR43976:SF16">
    <property type="entry name" value="SHORT-CHAIN DEHYDROGENASE_REDUCTASE FAMILY PROTEIN"/>
    <property type="match status" value="1"/>
</dbReference>
<dbReference type="InterPro" id="IPR002347">
    <property type="entry name" value="SDR_fam"/>
</dbReference>
<dbReference type="EMBL" id="JAPMSZ010000010">
    <property type="protein sequence ID" value="KAJ5086518.1"/>
    <property type="molecule type" value="Genomic_DNA"/>
</dbReference>
<protein>
    <submittedName>
        <fullName evidence="3">Short-chain dehydrogenase</fullName>
    </submittedName>
</protein>
<comment type="caution">
    <text evidence="3">The sequence shown here is derived from an EMBL/GenBank/DDBJ whole genome shotgun (WGS) entry which is preliminary data.</text>
</comment>
<dbReference type="SUPFAM" id="SSF51735">
    <property type="entry name" value="NAD(P)-binding Rossmann-fold domains"/>
    <property type="match status" value="1"/>
</dbReference>
<reference evidence="3" key="1">
    <citation type="submission" date="2022-11" db="EMBL/GenBank/DDBJ databases">
        <authorList>
            <person name="Petersen C."/>
        </authorList>
    </citation>
    <scope>NUCLEOTIDE SEQUENCE</scope>
    <source>
        <strain evidence="3">IBT 34128</strain>
    </source>
</reference>
<organism evidence="3 4">
    <name type="scientific">Penicillium alfredii</name>
    <dbReference type="NCBI Taxonomy" id="1506179"/>
    <lineage>
        <taxon>Eukaryota</taxon>
        <taxon>Fungi</taxon>
        <taxon>Dikarya</taxon>
        <taxon>Ascomycota</taxon>
        <taxon>Pezizomycotina</taxon>
        <taxon>Eurotiomycetes</taxon>
        <taxon>Eurotiomycetidae</taxon>
        <taxon>Eurotiales</taxon>
        <taxon>Aspergillaceae</taxon>
        <taxon>Penicillium</taxon>
    </lineage>
</organism>
<evidence type="ECO:0000256" key="2">
    <source>
        <dbReference type="ARBA" id="ARBA00023002"/>
    </source>
</evidence>
<gene>
    <name evidence="3" type="ORF">NUU61_007825</name>
</gene>
<dbReference type="PANTHER" id="PTHR43976">
    <property type="entry name" value="SHORT CHAIN DEHYDROGENASE"/>
    <property type="match status" value="1"/>
</dbReference>
<dbReference type="Proteomes" id="UP001141434">
    <property type="component" value="Unassembled WGS sequence"/>
</dbReference>
<evidence type="ECO:0000313" key="3">
    <source>
        <dbReference type="EMBL" id="KAJ5086518.1"/>
    </source>
</evidence>
<dbReference type="OrthoDB" id="1274115at2759"/>
<dbReference type="InterPro" id="IPR036291">
    <property type="entry name" value="NAD(P)-bd_dom_sf"/>
</dbReference>
<proteinExistence type="inferred from homology"/>
<keyword evidence="4" id="KW-1185">Reference proteome</keyword>
<dbReference type="AlphaFoldDB" id="A0A9W9JYP6"/>
<keyword evidence="2" id="KW-0560">Oxidoreductase</keyword>
<dbReference type="Gene3D" id="3.40.50.720">
    <property type="entry name" value="NAD(P)-binding Rossmann-like Domain"/>
    <property type="match status" value="1"/>
</dbReference>
<evidence type="ECO:0000313" key="4">
    <source>
        <dbReference type="Proteomes" id="UP001141434"/>
    </source>
</evidence>
<reference evidence="3" key="2">
    <citation type="journal article" date="2023" name="IMA Fungus">
        <title>Comparative genomic study of the Penicillium genus elucidates a diverse pangenome and 15 lateral gene transfer events.</title>
        <authorList>
            <person name="Petersen C."/>
            <person name="Sorensen T."/>
            <person name="Nielsen M.R."/>
            <person name="Sondergaard T.E."/>
            <person name="Sorensen J.L."/>
            <person name="Fitzpatrick D.A."/>
            <person name="Frisvad J.C."/>
            <person name="Nielsen K.L."/>
        </authorList>
    </citation>
    <scope>NUCLEOTIDE SEQUENCE</scope>
    <source>
        <strain evidence="3">IBT 34128</strain>
    </source>
</reference>
<sequence length="270" mass="28860">MASNSAIPVWFITTASSGFGHEIASAALQRGHRVIATPRDLTKQATETYGRIDYLINTAAYILEGTVEEATTEEVQQKFNVNVFGTVNTIRAFLPYLRAQPVTETRPRATIATFGSLGSWQGGASYAFYGMTKACMSSLAESLGAELAPFDIRVTVVEPNISGRGVLKAGAKVSTQARIPAYENQSTPSGMLRSFLLTADGTQPGDVRKGVAVLLDILTASGVAEGKELPARIVLGSDCEAVVRDKCQGTLDFLDTWGPISRLTDYAKEA</sequence>
<dbReference type="PRINTS" id="PR00081">
    <property type="entry name" value="GDHRDH"/>
</dbReference>
<dbReference type="GeneID" id="81397519"/>
<dbReference type="RefSeq" id="XP_056508643.1">
    <property type="nucleotide sequence ID" value="XM_056658350.1"/>
</dbReference>
<dbReference type="GO" id="GO:0016491">
    <property type="term" value="F:oxidoreductase activity"/>
    <property type="evidence" value="ECO:0007669"/>
    <property type="project" value="UniProtKB-KW"/>
</dbReference>
<dbReference type="InterPro" id="IPR051911">
    <property type="entry name" value="SDR_oxidoreductase"/>
</dbReference>
<dbReference type="Pfam" id="PF00106">
    <property type="entry name" value="adh_short"/>
    <property type="match status" value="1"/>
</dbReference>
<evidence type="ECO:0000256" key="1">
    <source>
        <dbReference type="ARBA" id="ARBA00006484"/>
    </source>
</evidence>
<comment type="similarity">
    <text evidence="1">Belongs to the short-chain dehydrogenases/reductases (SDR) family.</text>
</comment>
<accession>A0A9W9JYP6</accession>